<evidence type="ECO:0000259" key="15">
    <source>
        <dbReference type="Pfam" id="PF00583"/>
    </source>
</evidence>
<dbReference type="InterPro" id="IPR019467">
    <property type="entry name" value="Hat1_N"/>
</dbReference>
<dbReference type="InterPro" id="IPR037113">
    <property type="entry name" value="Hat1_N_sf"/>
</dbReference>
<dbReference type="Pfam" id="PF10394">
    <property type="entry name" value="Hat1_N"/>
    <property type="match status" value="1"/>
</dbReference>
<dbReference type="GO" id="GO:0042393">
    <property type="term" value="F:histone binding"/>
    <property type="evidence" value="ECO:0007669"/>
    <property type="project" value="InterPro"/>
</dbReference>
<evidence type="ECO:0000256" key="3">
    <source>
        <dbReference type="ARBA" id="ARBA00013184"/>
    </source>
</evidence>
<feature type="site" description="Interaction with histone H4 N-terminus" evidence="14">
    <location>
        <position position="184"/>
    </location>
</feature>
<evidence type="ECO:0000256" key="5">
    <source>
        <dbReference type="ARBA" id="ARBA00022679"/>
    </source>
</evidence>
<dbReference type="InterPro" id="IPR000182">
    <property type="entry name" value="GNAT_dom"/>
</dbReference>
<comment type="catalytic activity">
    <reaction evidence="10 11">
        <text>L-lysyl-[protein] + acetyl-CoA = N(6)-acetyl-L-lysyl-[protein] + CoA + H(+)</text>
        <dbReference type="Rhea" id="RHEA:45948"/>
        <dbReference type="Rhea" id="RHEA-COMP:9752"/>
        <dbReference type="Rhea" id="RHEA-COMP:10731"/>
        <dbReference type="ChEBI" id="CHEBI:15378"/>
        <dbReference type="ChEBI" id="CHEBI:29969"/>
        <dbReference type="ChEBI" id="CHEBI:57287"/>
        <dbReference type="ChEBI" id="CHEBI:57288"/>
        <dbReference type="ChEBI" id="CHEBI:61930"/>
        <dbReference type="EC" id="2.3.1.48"/>
    </reaction>
</comment>
<feature type="domain" description="N-acetyltransferase" evidence="15">
    <location>
        <begin position="195"/>
        <end position="255"/>
    </location>
</feature>
<evidence type="ECO:0000259" key="16">
    <source>
        <dbReference type="Pfam" id="PF10394"/>
    </source>
</evidence>
<keyword evidence="22" id="KW-1185">Reference proteome</keyword>
<accession>A0A813ZSS5</accession>
<keyword evidence="9 11" id="KW-0012">Acyltransferase</keyword>
<evidence type="ECO:0000256" key="1">
    <source>
        <dbReference type="ARBA" id="ARBA00004123"/>
    </source>
</evidence>
<dbReference type="EMBL" id="CAJNOK010000233">
    <property type="protein sequence ID" value="CAF0738600.1"/>
    <property type="molecule type" value="Genomic_DNA"/>
</dbReference>
<evidence type="ECO:0000256" key="11">
    <source>
        <dbReference type="PIRNR" id="PIRNR038084"/>
    </source>
</evidence>
<feature type="region of interest" description="Interaction with histone H4 N-terminus" evidence="13">
    <location>
        <begin position="211"/>
        <end position="213"/>
    </location>
</feature>
<dbReference type="Pfam" id="PF21183">
    <property type="entry name" value="HAT1_C"/>
    <property type="match status" value="1"/>
</dbReference>
<feature type="active site" description="Proton donor/acceptor" evidence="12">
    <location>
        <position position="262"/>
    </location>
</feature>
<dbReference type="Proteomes" id="UP000681722">
    <property type="component" value="Unassembled WGS sequence"/>
</dbReference>
<dbReference type="Gene3D" id="3.40.630.30">
    <property type="match status" value="1"/>
</dbReference>
<evidence type="ECO:0000256" key="9">
    <source>
        <dbReference type="ARBA" id="ARBA00023315"/>
    </source>
</evidence>
<dbReference type="PIRSF" id="PIRSF038084">
    <property type="entry name" value="HAT-B_cat"/>
    <property type="match status" value="1"/>
</dbReference>
<dbReference type="GO" id="GO:0006281">
    <property type="term" value="P:DNA repair"/>
    <property type="evidence" value="ECO:0007669"/>
    <property type="project" value="UniProtKB-KW"/>
</dbReference>
<evidence type="ECO:0000256" key="6">
    <source>
        <dbReference type="ARBA" id="ARBA00022763"/>
    </source>
</evidence>
<evidence type="ECO:0000256" key="10">
    <source>
        <dbReference type="ARBA" id="ARBA00048017"/>
    </source>
</evidence>
<dbReference type="EC" id="2.3.1.48" evidence="3 11"/>
<dbReference type="InterPro" id="IPR016181">
    <property type="entry name" value="Acyl_CoA_acyltransferase"/>
</dbReference>
<dbReference type="PANTHER" id="PTHR12046">
    <property type="entry name" value="HISTONE ACETYLTRANSFERASE TYPE B CATALYTIC SUBUNIT"/>
    <property type="match status" value="1"/>
</dbReference>
<dbReference type="GO" id="GO:0004402">
    <property type="term" value="F:histone acetyltransferase activity"/>
    <property type="evidence" value="ECO:0007669"/>
    <property type="project" value="UniProtKB-UniRule"/>
</dbReference>
<dbReference type="EMBL" id="CAJNOQ010001567">
    <property type="protein sequence ID" value="CAF0903617.1"/>
    <property type="molecule type" value="Genomic_DNA"/>
</dbReference>
<dbReference type="InterPro" id="IPR048776">
    <property type="entry name" value="HAT1_C"/>
</dbReference>
<dbReference type="GO" id="GO:0031509">
    <property type="term" value="P:subtelomeric heterochromatin formation"/>
    <property type="evidence" value="ECO:0007669"/>
    <property type="project" value="InterPro"/>
</dbReference>
<evidence type="ECO:0000256" key="14">
    <source>
        <dbReference type="PIRSR" id="PIRSR038084-3"/>
    </source>
</evidence>
<comment type="subcellular location">
    <subcellularLocation>
        <location evidence="1">Nucleus</location>
    </subcellularLocation>
</comment>
<dbReference type="CDD" id="cd04301">
    <property type="entry name" value="NAT_SF"/>
    <property type="match status" value="1"/>
</dbReference>
<feature type="region of interest" description="Interaction with histone H4 N-terminus" evidence="13">
    <location>
        <begin position="52"/>
        <end position="54"/>
    </location>
</feature>
<dbReference type="Gene3D" id="1.10.10.390">
    <property type="match status" value="1"/>
</dbReference>
<sequence>MAFEENSLPLKLRPYACDSNTCIEFKLIREVNDLEDANLSFHPEMTHQIYGENEQIFGYKNLYIQMYYLSCSLDLYLSIKYDDKITPDKADGIEPDDIREPLLNYLPNKFYTNLDRFLMQLKIQPKIQPYGHQLHAYRLSDRTFEIYKADFNCAGFRDFHQRLRTFLIFYIDAASYIDEDDDKWVIYLLYERYLNKSGEQCYGIIGYMTVYLYYAYPDKIRPRISQVLVLPPYQRSGHGKRLLERVYKDFKSESNIVDITAEDPSGEFVSLRDYVTVQLCQTMNIFSVNNLKQSGFTKEMIQKARDEWKITPVQTRRIYEILLLKYTNVHNEDEFKQFRLDIKQRLYQPIKFNKKSHALLQDPAYQALLTDPDKRKAYLEKEFQTVYEYYQEILHSLDKQN</sequence>
<keyword evidence="8" id="KW-0539">Nucleus</keyword>
<evidence type="ECO:0000313" key="22">
    <source>
        <dbReference type="Proteomes" id="UP000663829"/>
    </source>
</evidence>
<dbReference type="Pfam" id="PF00583">
    <property type="entry name" value="Acetyltransf_1"/>
    <property type="match status" value="1"/>
</dbReference>
<dbReference type="Proteomes" id="UP000682733">
    <property type="component" value="Unassembled WGS sequence"/>
</dbReference>
<feature type="domain" description="Histone acetyltransferase type B catalytic subunit C-terminal" evidence="17">
    <location>
        <begin position="272"/>
        <end position="324"/>
    </location>
</feature>
<comment type="caution">
    <text evidence="19">The sequence shown here is derived from an EMBL/GenBank/DDBJ whole genome shotgun (WGS) entry which is preliminary data.</text>
</comment>
<dbReference type="Proteomes" id="UP000663829">
    <property type="component" value="Unassembled WGS sequence"/>
</dbReference>
<dbReference type="GO" id="GO:0000781">
    <property type="term" value="C:chromosome, telomeric region"/>
    <property type="evidence" value="ECO:0007669"/>
    <property type="project" value="GOC"/>
</dbReference>
<evidence type="ECO:0000313" key="21">
    <source>
        <dbReference type="EMBL" id="CAF3685752.1"/>
    </source>
</evidence>
<evidence type="ECO:0000256" key="13">
    <source>
        <dbReference type="PIRSR" id="PIRSR038084-2"/>
    </source>
</evidence>
<organism evidence="19 22">
    <name type="scientific">Didymodactylos carnosus</name>
    <dbReference type="NCBI Taxonomy" id="1234261"/>
    <lineage>
        <taxon>Eukaryota</taxon>
        <taxon>Metazoa</taxon>
        <taxon>Spiralia</taxon>
        <taxon>Gnathifera</taxon>
        <taxon>Rotifera</taxon>
        <taxon>Eurotatoria</taxon>
        <taxon>Bdelloidea</taxon>
        <taxon>Philodinida</taxon>
        <taxon>Philodinidae</taxon>
        <taxon>Didymodactylos</taxon>
    </lineage>
</organism>
<dbReference type="AlphaFoldDB" id="A0A813ZSS5"/>
<protein>
    <recommendedName>
        <fullName evidence="4 11">Histone acetyltransferase type B catalytic subunit</fullName>
        <ecNumber evidence="3 11">2.3.1.48</ecNumber>
    </recommendedName>
</protein>
<evidence type="ECO:0000256" key="7">
    <source>
        <dbReference type="ARBA" id="ARBA00023204"/>
    </source>
</evidence>
<feature type="domain" description="Histone acetyl transferase HAT1 N-terminal" evidence="16">
    <location>
        <begin position="15"/>
        <end position="172"/>
    </location>
</feature>
<evidence type="ECO:0000313" key="18">
    <source>
        <dbReference type="EMBL" id="CAF0738600.1"/>
    </source>
</evidence>
<evidence type="ECO:0000256" key="8">
    <source>
        <dbReference type="ARBA" id="ARBA00023242"/>
    </source>
</evidence>
<keyword evidence="7" id="KW-0234">DNA repair</keyword>
<proteinExistence type="inferred from homology"/>
<dbReference type="OrthoDB" id="10253098at2759"/>
<dbReference type="SUPFAM" id="SSF55729">
    <property type="entry name" value="Acyl-CoA N-acyltransferases (Nat)"/>
    <property type="match status" value="1"/>
</dbReference>
<dbReference type="Gene3D" id="3.90.360.10">
    <property type="entry name" value="Histone acetyl transferase 1 (HAT1), N-terminal domain"/>
    <property type="match status" value="1"/>
</dbReference>
<comment type="similarity">
    <text evidence="2 11">Belongs to the HAT1 family.</text>
</comment>
<keyword evidence="6" id="KW-0227">DNA damage</keyword>
<dbReference type="InterPro" id="IPR013523">
    <property type="entry name" value="Hist_AcTrfase_HAT1_C"/>
</dbReference>
<dbReference type="Proteomes" id="UP000677228">
    <property type="component" value="Unassembled WGS sequence"/>
</dbReference>
<reference evidence="19" key="1">
    <citation type="submission" date="2021-02" db="EMBL/GenBank/DDBJ databases">
        <authorList>
            <person name="Nowell W R."/>
        </authorList>
    </citation>
    <scope>NUCLEOTIDE SEQUENCE</scope>
</reference>
<dbReference type="InterPro" id="IPR017380">
    <property type="entry name" value="Hist_AcTrfase_B-typ_cat-su"/>
</dbReference>
<name>A0A813ZSS5_9BILA</name>
<evidence type="ECO:0000256" key="4">
    <source>
        <dbReference type="ARBA" id="ARBA00021268"/>
    </source>
</evidence>
<dbReference type="EMBL" id="CAJOBA010000233">
    <property type="protein sequence ID" value="CAF3515712.1"/>
    <property type="molecule type" value="Genomic_DNA"/>
</dbReference>
<dbReference type="GO" id="GO:0005634">
    <property type="term" value="C:nucleus"/>
    <property type="evidence" value="ECO:0007669"/>
    <property type="project" value="UniProtKB-SubCell"/>
</dbReference>
<evidence type="ECO:0000256" key="2">
    <source>
        <dbReference type="ARBA" id="ARBA00010543"/>
    </source>
</evidence>
<evidence type="ECO:0000259" key="17">
    <source>
        <dbReference type="Pfam" id="PF21183"/>
    </source>
</evidence>
<evidence type="ECO:0000313" key="20">
    <source>
        <dbReference type="EMBL" id="CAF3515712.1"/>
    </source>
</evidence>
<dbReference type="EMBL" id="CAJOBC010001567">
    <property type="protein sequence ID" value="CAF3685752.1"/>
    <property type="molecule type" value="Genomic_DNA"/>
</dbReference>
<keyword evidence="5 11" id="KW-0808">Transferase</keyword>
<gene>
    <name evidence="19" type="ORF">GPM918_LOCUS8769</name>
    <name evidence="18" type="ORF">OVA965_LOCUS1297</name>
    <name evidence="21" type="ORF">SRO942_LOCUS8771</name>
    <name evidence="20" type="ORF">TMI583_LOCUS1298</name>
</gene>
<evidence type="ECO:0000256" key="12">
    <source>
        <dbReference type="PIRSR" id="PIRSR038084-1"/>
    </source>
</evidence>
<evidence type="ECO:0000313" key="19">
    <source>
        <dbReference type="EMBL" id="CAF0903617.1"/>
    </source>
</evidence>